<dbReference type="EMBL" id="JAGSOG010000039">
    <property type="protein sequence ID" value="MBR7833761.1"/>
    <property type="molecule type" value="Genomic_DNA"/>
</dbReference>
<organism evidence="2 3">
    <name type="scientific">Actinospica durhamensis</name>
    <dbReference type="NCBI Taxonomy" id="1508375"/>
    <lineage>
        <taxon>Bacteria</taxon>
        <taxon>Bacillati</taxon>
        <taxon>Actinomycetota</taxon>
        <taxon>Actinomycetes</taxon>
        <taxon>Catenulisporales</taxon>
        <taxon>Actinospicaceae</taxon>
        <taxon>Actinospica</taxon>
    </lineage>
</organism>
<gene>
    <name evidence="2" type="ORF">KDL01_10825</name>
</gene>
<evidence type="ECO:0000313" key="2">
    <source>
        <dbReference type="EMBL" id="MBR7833761.1"/>
    </source>
</evidence>
<sequence length="75" mass="8176">MADEEPETVHELRRHYHAFAARALPDPPLSDEELVAELRARAKSEAGSGRERAREEPQPTQQANGPETGQSGVGS</sequence>
<comment type="caution">
    <text evidence="2">The sequence shown here is derived from an EMBL/GenBank/DDBJ whole genome shotgun (WGS) entry which is preliminary data.</text>
</comment>
<dbReference type="Proteomes" id="UP000675781">
    <property type="component" value="Unassembled WGS sequence"/>
</dbReference>
<feature type="compositionally biased region" description="Basic and acidic residues" evidence="1">
    <location>
        <begin position="36"/>
        <end position="57"/>
    </location>
</feature>
<reference evidence="2" key="1">
    <citation type="submission" date="2021-04" db="EMBL/GenBank/DDBJ databases">
        <title>Genome based classification of Actinospica acidithermotolerans sp. nov., an actinobacterium isolated from an Indonesian hot spring.</title>
        <authorList>
            <person name="Kusuma A.B."/>
            <person name="Putra K.E."/>
            <person name="Nafisah S."/>
            <person name="Loh J."/>
            <person name="Nouioui I."/>
            <person name="Goodfellow M."/>
        </authorList>
    </citation>
    <scope>NUCLEOTIDE SEQUENCE</scope>
    <source>
        <strain evidence="2">CSCA 57</strain>
    </source>
</reference>
<dbReference type="AlphaFoldDB" id="A0A941ELY8"/>
<proteinExistence type="predicted"/>
<dbReference type="RefSeq" id="WP_212528282.1">
    <property type="nucleotide sequence ID" value="NZ_JAGSOG010000039.1"/>
</dbReference>
<evidence type="ECO:0000256" key="1">
    <source>
        <dbReference type="SAM" id="MobiDB-lite"/>
    </source>
</evidence>
<keyword evidence="3" id="KW-1185">Reference proteome</keyword>
<feature type="region of interest" description="Disordered" evidence="1">
    <location>
        <begin position="20"/>
        <end position="75"/>
    </location>
</feature>
<name>A0A941ELY8_9ACTN</name>
<protein>
    <submittedName>
        <fullName evidence="2">Uncharacterized protein</fullName>
    </submittedName>
</protein>
<accession>A0A941ELY8</accession>
<evidence type="ECO:0000313" key="3">
    <source>
        <dbReference type="Proteomes" id="UP000675781"/>
    </source>
</evidence>
<feature type="compositionally biased region" description="Polar residues" evidence="1">
    <location>
        <begin position="58"/>
        <end position="75"/>
    </location>
</feature>